<evidence type="ECO:0000256" key="4">
    <source>
        <dbReference type="ARBA" id="ARBA00022801"/>
    </source>
</evidence>
<dbReference type="GO" id="GO:0006974">
    <property type="term" value="P:DNA damage response"/>
    <property type="evidence" value="ECO:0007669"/>
    <property type="project" value="TreeGrafter"/>
</dbReference>
<dbReference type="RefSeq" id="XP_004181645.1">
    <property type="nucleotide sequence ID" value="XM_004181597.1"/>
</dbReference>
<evidence type="ECO:0000256" key="1">
    <source>
        <dbReference type="ARBA" id="ARBA00001326"/>
    </source>
</evidence>
<dbReference type="OrthoDB" id="541375at2759"/>
<organism evidence="9 10">
    <name type="scientific">Henningerozyma blattae (strain ATCC 34711 / CBS 6284 / DSM 70876 / NBRC 10599 / NRRL Y-10934 / UCD 77-7)</name>
    <name type="common">Yeast</name>
    <name type="synonym">Tetrapisispora blattae</name>
    <dbReference type="NCBI Taxonomy" id="1071380"/>
    <lineage>
        <taxon>Eukaryota</taxon>
        <taxon>Fungi</taxon>
        <taxon>Dikarya</taxon>
        <taxon>Ascomycota</taxon>
        <taxon>Saccharomycotina</taxon>
        <taxon>Saccharomycetes</taxon>
        <taxon>Saccharomycetales</taxon>
        <taxon>Saccharomycetaceae</taxon>
        <taxon>Henningerozyma</taxon>
    </lineage>
</organism>
<dbReference type="InterPro" id="IPR036075">
    <property type="entry name" value="ARMT-1-like_metal-bd_sf"/>
</dbReference>
<evidence type="ECO:0000256" key="3">
    <source>
        <dbReference type="ARBA" id="ARBA00022723"/>
    </source>
</evidence>
<name>I2H6X4_HENB6</name>
<dbReference type="InParanoid" id="I2H6X4"/>
<dbReference type="STRING" id="1071380.I2H6X4"/>
<evidence type="ECO:0000313" key="9">
    <source>
        <dbReference type="EMBL" id="CCH62126.1"/>
    </source>
</evidence>
<dbReference type="Proteomes" id="UP000002866">
    <property type="component" value="Chromosome 7"/>
</dbReference>
<dbReference type="KEGG" id="tbl:TBLA_0G01830"/>
<dbReference type="eggNOG" id="KOG3870">
    <property type="taxonomic scope" value="Eukaryota"/>
</dbReference>
<dbReference type="GO" id="GO:0046872">
    <property type="term" value="F:metal ion binding"/>
    <property type="evidence" value="ECO:0007669"/>
    <property type="project" value="UniProtKB-UniRule"/>
</dbReference>
<dbReference type="Gene3D" id="1.20.930.60">
    <property type="match status" value="1"/>
</dbReference>
<keyword evidence="4 7" id="KW-0378">Hydrolase</keyword>
<dbReference type="OMA" id="IFARQKM"/>
<dbReference type="GeneID" id="14497258"/>
<dbReference type="FunCoup" id="I2H6X4">
    <property type="interactions" value="648"/>
</dbReference>
<dbReference type="InterPro" id="IPR039763">
    <property type="entry name" value="ARMT1"/>
</dbReference>
<comment type="similarity">
    <text evidence="2 7">Belongs to the damage-control phosphatase family. Sugar phosphate phosphatase III subfamily.</text>
</comment>
<protein>
    <recommendedName>
        <fullName evidence="7">Sugar phosphate phosphatase</fullName>
        <ecNumber evidence="7">3.1.3.-</ecNumber>
    </recommendedName>
</protein>
<dbReference type="InterPro" id="IPR002791">
    <property type="entry name" value="ARMT1-like_metal-bd"/>
</dbReference>
<evidence type="ECO:0000256" key="2">
    <source>
        <dbReference type="ARBA" id="ARBA00009519"/>
    </source>
</evidence>
<proteinExistence type="inferred from homology"/>
<dbReference type="GO" id="GO:0103026">
    <property type="term" value="F:fructose-1-phosphatase activity"/>
    <property type="evidence" value="ECO:0007669"/>
    <property type="project" value="RHEA"/>
</dbReference>
<dbReference type="Gene3D" id="3.40.50.10880">
    <property type="entry name" value="Uncharacterised protein PF01937, DUF89, domain 3"/>
    <property type="match status" value="1"/>
</dbReference>
<dbReference type="GO" id="GO:0097023">
    <property type="term" value="F:fructose 6-phosphate aldolase activity"/>
    <property type="evidence" value="ECO:0007669"/>
    <property type="project" value="RHEA"/>
</dbReference>
<feature type="domain" description="Damage-control phosphatase ARMT1-like metal-binding" evidence="8">
    <location>
        <begin position="19"/>
        <end position="432"/>
    </location>
</feature>
<reference evidence="9 10" key="1">
    <citation type="journal article" date="2011" name="Proc. Natl. Acad. Sci. U.S.A.">
        <title>Evolutionary erosion of yeast sex chromosomes by mating-type switching accidents.</title>
        <authorList>
            <person name="Gordon J.L."/>
            <person name="Armisen D."/>
            <person name="Proux-Wera E."/>
            <person name="Oheigeartaigh S.S."/>
            <person name="Byrne K.P."/>
            <person name="Wolfe K.H."/>
        </authorList>
    </citation>
    <scope>NUCLEOTIDE SEQUENCE [LARGE SCALE GENOMIC DNA]</scope>
    <source>
        <strain evidence="10">ATCC 34711 / CBS 6284 / DSM 70876 / NBRC 10599 / NRRL Y-10934 / UCD 77-7</strain>
    </source>
</reference>
<keyword evidence="10" id="KW-1185">Reference proteome</keyword>
<keyword evidence="5 7" id="KW-0464">Manganese</keyword>
<comment type="catalytic activity">
    <reaction evidence="6 7">
        <text>beta-D-fructose 6-phosphate = dihydroxyacetone + D-glyceraldehyde 3-phosphate</text>
        <dbReference type="Rhea" id="RHEA:28002"/>
        <dbReference type="ChEBI" id="CHEBI:16016"/>
        <dbReference type="ChEBI" id="CHEBI:57634"/>
        <dbReference type="ChEBI" id="CHEBI:59776"/>
    </reaction>
</comment>
<gene>
    <name evidence="9" type="primary">TBLA0G01830</name>
    <name evidence="9" type="ORF">TBLA_0G01830</name>
</gene>
<dbReference type="PANTHER" id="PTHR12260:SF6">
    <property type="entry name" value="DAMAGE-CONTROL PHOSPHATASE ARMT1"/>
    <property type="match status" value="1"/>
</dbReference>
<dbReference type="SUPFAM" id="SSF111321">
    <property type="entry name" value="AF1104-like"/>
    <property type="match status" value="1"/>
</dbReference>
<dbReference type="EMBL" id="HE806322">
    <property type="protein sequence ID" value="CCH62126.1"/>
    <property type="molecule type" value="Genomic_DNA"/>
</dbReference>
<accession>I2H6X4</accession>
<dbReference type="PANTHER" id="PTHR12260">
    <property type="entry name" value="DAMAGE-CONTROL PHOSPHATASE ARMT1"/>
    <property type="match status" value="1"/>
</dbReference>
<evidence type="ECO:0000256" key="5">
    <source>
        <dbReference type="ARBA" id="ARBA00023211"/>
    </source>
</evidence>
<dbReference type="AlphaFoldDB" id="I2H6X4"/>
<evidence type="ECO:0000259" key="8">
    <source>
        <dbReference type="Pfam" id="PF01937"/>
    </source>
</evidence>
<keyword evidence="3 7" id="KW-0479">Metal-binding</keyword>
<comment type="function">
    <text evidence="7">Metal-dependent phosphatase that shows phosphatase activity against several substrates, including fructose-1-phosphate and fructose-6-phosphate. Its preference for fructose-1-phosphate, a strong glycating agent that causes DNA damage rather than a canonical yeast metabolite, suggests a damage-control function in hexose phosphate metabolism.</text>
</comment>
<dbReference type="GO" id="GO:0005634">
    <property type="term" value="C:nucleus"/>
    <property type="evidence" value="ECO:0007669"/>
    <property type="project" value="TreeGrafter"/>
</dbReference>
<evidence type="ECO:0000256" key="6">
    <source>
        <dbReference type="ARBA" id="ARBA00048809"/>
    </source>
</evidence>
<comment type="domain">
    <text evidence="7">Subfamily III proteins have a conserved RTxK motif about 40-50 residues from the C-terminus; the threonine may be replaced by serine or cysteine.</text>
</comment>
<dbReference type="EC" id="3.1.3.-" evidence="7"/>
<comment type="catalytic activity">
    <reaction evidence="1 7">
        <text>beta-D-fructose 1-phosphate + H2O = D-fructose + phosphate</text>
        <dbReference type="Rhea" id="RHEA:35603"/>
        <dbReference type="ChEBI" id="CHEBI:15377"/>
        <dbReference type="ChEBI" id="CHEBI:37721"/>
        <dbReference type="ChEBI" id="CHEBI:43474"/>
        <dbReference type="ChEBI" id="CHEBI:138881"/>
    </reaction>
</comment>
<evidence type="ECO:0000313" key="10">
    <source>
        <dbReference type="Proteomes" id="UP000002866"/>
    </source>
</evidence>
<evidence type="ECO:0000256" key="7">
    <source>
        <dbReference type="RuleBase" id="RU367030"/>
    </source>
</evidence>
<dbReference type="Pfam" id="PF01937">
    <property type="entry name" value="ARMT1-like_dom"/>
    <property type="match status" value="1"/>
</dbReference>
<dbReference type="HOGENOM" id="CLU_030117_2_1_1"/>
<comment type="cofactor">
    <cofactor evidence="7">
        <name>Mn(2+)</name>
        <dbReference type="ChEBI" id="CHEBI:29035"/>
    </cofactor>
    <cofactor evidence="7">
        <name>Ni(2+)</name>
        <dbReference type="ChEBI" id="CHEBI:49786"/>
    </cofactor>
</comment>
<sequence length="464" mass="53463">MTLPEQYSTADEGTFGKFTAETRWGVILQNAIDDINNSMTNDKIDIDIGKLIEKDLIGFKKELVDNAPLRVFTPKEIETCNIPLSFNQFINEYQGPALTWLKAPWLFSEIYFYRRINAIFKMNSLGISKFWFEQFDIFNRLKRSTFKLSLHGVVELAHRYLNLKKVLLSDKNIDTESKQILFKEFIEISLWGNATDLSLLTNATYEDIKSLQGEKARQDSESKILINDTVLAWNKLLENPSNNRIDIVLDNSGFELYADFMLSLFLIQSNLAKKIVFHAKDIPYMVSDVMMKDFTILIDDLKDRKFFDVPVGSKDDIALNTVSDDISEYVKEGIFEFKTDSFWTTELPYNYIDPSETKYHGAQIHKELLNSDLVIFKGDLNYRKLTADRKWEKTTPFKTALCELATNGITLLSLRTCKADVQVGLKPGVDEELTKLWEKDHPGQGNWWVSSGKWAIICYSNGQK</sequence>